<dbReference type="Proteomes" id="UP000485058">
    <property type="component" value="Unassembled WGS sequence"/>
</dbReference>
<organism evidence="1 2">
    <name type="scientific">Haematococcus lacustris</name>
    <name type="common">Green alga</name>
    <name type="synonym">Haematococcus pluvialis</name>
    <dbReference type="NCBI Taxonomy" id="44745"/>
    <lineage>
        <taxon>Eukaryota</taxon>
        <taxon>Viridiplantae</taxon>
        <taxon>Chlorophyta</taxon>
        <taxon>core chlorophytes</taxon>
        <taxon>Chlorophyceae</taxon>
        <taxon>CS clade</taxon>
        <taxon>Chlamydomonadales</taxon>
        <taxon>Haematococcaceae</taxon>
        <taxon>Haematococcus</taxon>
    </lineage>
</organism>
<evidence type="ECO:0000313" key="1">
    <source>
        <dbReference type="EMBL" id="GFH30858.1"/>
    </source>
</evidence>
<gene>
    <name evidence="1" type="ORF">HaLaN_29787</name>
</gene>
<accession>A0A6A0ADZ0</accession>
<sequence>MQACLGACTRCIDPEGQPGSPCFECFDTEVSQDRQQPLELEQRSLAMDLGNARSAPGVDVVPTFTTNNSRMCLALADGQV</sequence>
<comment type="caution">
    <text evidence="1">The sequence shown here is derived from an EMBL/GenBank/DDBJ whole genome shotgun (WGS) entry which is preliminary data.</text>
</comment>
<reference evidence="1 2" key="1">
    <citation type="submission" date="2020-02" db="EMBL/GenBank/DDBJ databases">
        <title>Draft genome sequence of Haematococcus lacustris strain NIES-144.</title>
        <authorList>
            <person name="Morimoto D."/>
            <person name="Nakagawa S."/>
            <person name="Yoshida T."/>
            <person name="Sawayama S."/>
        </authorList>
    </citation>
    <scope>NUCLEOTIDE SEQUENCE [LARGE SCALE GENOMIC DNA]</scope>
    <source>
        <strain evidence="1 2">NIES-144</strain>
    </source>
</reference>
<keyword evidence="2" id="KW-1185">Reference proteome</keyword>
<proteinExistence type="predicted"/>
<protein>
    <submittedName>
        <fullName evidence="1">Uncharacterized protein</fullName>
    </submittedName>
</protein>
<feature type="non-terminal residue" evidence="1">
    <location>
        <position position="80"/>
    </location>
</feature>
<dbReference type="AlphaFoldDB" id="A0A6A0ADZ0"/>
<dbReference type="EMBL" id="BLLF01005193">
    <property type="protein sequence ID" value="GFH30858.1"/>
    <property type="molecule type" value="Genomic_DNA"/>
</dbReference>
<name>A0A6A0ADZ0_HAELA</name>
<evidence type="ECO:0000313" key="2">
    <source>
        <dbReference type="Proteomes" id="UP000485058"/>
    </source>
</evidence>